<dbReference type="Gene3D" id="1.20.1270.340">
    <property type="match status" value="1"/>
</dbReference>
<comment type="caution">
    <text evidence="1">The sequence shown here is derived from an EMBL/GenBank/DDBJ whole genome shotgun (WGS) entry which is preliminary data.</text>
</comment>
<name>A0A495RJV6_9GAMM</name>
<dbReference type="Pfam" id="PF07445">
    <property type="entry name" value="PriC"/>
    <property type="match status" value="1"/>
</dbReference>
<dbReference type="InterPro" id="IPR010890">
    <property type="entry name" value="PriC"/>
</dbReference>
<sequence>MTKNDMFLSVLKDKITLLSTQCAPFANTKLHAPCFDAQLFHYQGVLLNGYQPYLLELDDNFQKLTQLIAKDNHNDHLEQIVFLSTLIVNQLNALQREIATHTLRSTEQIAHNHATLHEQYARNLGYLNRLEALKYQLQQTPLANAVEHRKQLSTLESRIARCQYALSQIDQKIEQTTAIS</sequence>
<dbReference type="RefSeq" id="WP_121144495.1">
    <property type="nucleotide sequence ID" value="NZ_RBWY01000001.1"/>
</dbReference>
<reference evidence="1 2" key="1">
    <citation type="submission" date="2018-10" db="EMBL/GenBank/DDBJ databases">
        <title>Genomic Encyclopedia of Type Strains, Phase IV (KMG-IV): sequencing the most valuable type-strain genomes for metagenomic binning, comparative biology and taxonomic classification.</title>
        <authorList>
            <person name="Goeker M."/>
        </authorList>
    </citation>
    <scope>NUCLEOTIDE SEQUENCE [LARGE SCALE GENOMIC DNA]</scope>
    <source>
        <strain evidence="1 2">DSM 22228</strain>
    </source>
</reference>
<gene>
    <name evidence="1" type="ORF">DES39_0851</name>
</gene>
<evidence type="ECO:0000313" key="1">
    <source>
        <dbReference type="EMBL" id="RKS87611.1"/>
    </source>
</evidence>
<protein>
    <submittedName>
        <fullName evidence="1">Restart primosome assembly protein PriC</fullName>
    </submittedName>
</protein>
<dbReference type="OrthoDB" id="6402824at2"/>
<dbReference type="Proteomes" id="UP000278542">
    <property type="component" value="Unassembled WGS sequence"/>
</dbReference>
<evidence type="ECO:0000313" key="2">
    <source>
        <dbReference type="Proteomes" id="UP000278542"/>
    </source>
</evidence>
<dbReference type="EMBL" id="RBWY01000001">
    <property type="protein sequence ID" value="RKS87611.1"/>
    <property type="molecule type" value="Genomic_DNA"/>
</dbReference>
<keyword evidence="2" id="KW-1185">Reference proteome</keyword>
<dbReference type="InterPro" id="IPR038338">
    <property type="entry name" value="PriC_sf"/>
</dbReference>
<dbReference type="AlphaFoldDB" id="A0A495RJV6"/>
<proteinExistence type="predicted"/>
<accession>A0A495RJV6</accession>
<organism evidence="1 2">
    <name type="scientific">Orbus hercynius</name>
    <dbReference type="NCBI Taxonomy" id="593135"/>
    <lineage>
        <taxon>Bacteria</taxon>
        <taxon>Pseudomonadati</taxon>
        <taxon>Pseudomonadota</taxon>
        <taxon>Gammaproteobacteria</taxon>
        <taxon>Orbales</taxon>
        <taxon>Orbaceae</taxon>
        <taxon>Orbus</taxon>
    </lineage>
</organism>